<dbReference type="EMBL" id="CP037940">
    <property type="protein sequence ID" value="QBO37512.1"/>
    <property type="molecule type" value="Genomic_DNA"/>
</dbReference>
<dbReference type="OrthoDB" id="2321848at2"/>
<accession>A0A4P6YX85</accession>
<organism evidence="1 2">
    <name type="scientific">Periweissella cryptocerci</name>
    <dbReference type="NCBI Taxonomy" id="2506420"/>
    <lineage>
        <taxon>Bacteria</taxon>
        <taxon>Bacillati</taxon>
        <taxon>Bacillota</taxon>
        <taxon>Bacilli</taxon>
        <taxon>Lactobacillales</taxon>
        <taxon>Lactobacillaceae</taxon>
        <taxon>Periweissella</taxon>
    </lineage>
</organism>
<keyword evidence="2" id="KW-1185">Reference proteome</keyword>
<protein>
    <submittedName>
        <fullName evidence="1">HicB family protein</fullName>
    </submittedName>
</protein>
<sequence length="129" mass="14209">MEKRLIYPVVIGEFHDDGDYFVASSPNIPGMVTQGDTLADAAYWSEDAIATMIDEMPEYPASADPSGWQLAANERIVYVSVDMPKWLQANSKTIKKTITVPKYLSDLAKERGINVSKVATEALAKIVLD</sequence>
<dbReference type="KEGG" id="wei:EQG49_11715"/>
<evidence type="ECO:0000313" key="1">
    <source>
        <dbReference type="EMBL" id="QBO37512.1"/>
    </source>
</evidence>
<reference evidence="2" key="1">
    <citation type="submission" date="2019-03" db="EMBL/GenBank/DDBJ databases">
        <title>Weissella sp. 26KH-42 Genome sequencing.</title>
        <authorList>
            <person name="Heo J."/>
            <person name="Kim S.-J."/>
            <person name="Kim J.-S."/>
            <person name="Hong S.-B."/>
            <person name="Kwon S.-W."/>
        </authorList>
    </citation>
    <scope>NUCLEOTIDE SEQUENCE [LARGE SCALE GENOMIC DNA]</scope>
    <source>
        <strain evidence="2">26KH-42</strain>
    </source>
</reference>
<dbReference type="Gene3D" id="3.30.160.250">
    <property type="match status" value="1"/>
</dbReference>
<name>A0A4P6YX85_9LACO</name>
<evidence type="ECO:0000313" key="2">
    <source>
        <dbReference type="Proteomes" id="UP000292886"/>
    </source>
</evidence>
<dbReference type="InterPro" id="IPR035069">
    <property type="entry name" value="TTHA1013/TTHA0281-like"/>
</dbReference>
<dbReference type="Proteomes" id="UP000292886">
    <property type="component" value="Chromosome"/>
</dbReference>
<dbReference type="AlphaFoldDB" id="A0A4P6YX85"/>
<proteinExistence type="predicted"/>
<gene>
    <name evidence="1" type="ORF">EQG49_11715</name>
</gene>
<dbReference type="SUPFAM" id="SSF143100">
    <property type="entry name" value="TTHA1013/TTHA0281-like"/>
    <property type="match status" value="1"/>
</dbReference>